<accession>A0A4D6NHU9</accession>
<dbReference type="Proteomes" id="UP000501690">
    <property type="component" value="Linkage Group LG10"/>
</dbReference>
<dbReference type="EMBL" id="CP039354">
    <property type="protein sequence ID" value="QCE12571.1"/>
    <property type="molecule type" value="Genomic_DNA"/>
</dbReference>
<gene>
    <name evidence="1" type="ORF">DEO72_LG10g3816</name>
</gene>
<evidence type="ECO:0000313" key="1">
    <source>
        <dbReference type="EMBL" id="QCE12571.1"/>
    </source>
</evidence>
<sequence length="99" mass="11175">MEVQWEKMFIEREKLKSGFEHASRSLCKPLLATNVGIIVEVIVLWRLTTMEVLVAATHDELEEAKISGVAREGMHEPASSETMNGSFLRLSLPYINRSS</sequence>
<reference evidence="1 2" key="1">
    <citation type="submission" date="2019-04" db="EMBL/GenBank/DDBJ databases">
        <title>An improved genome assembly and genetic linkage map for asparagus bean, Vigna unguiculata ssp. sesquipedialis.</title>
        <authorList>
            <person name="Xia Q."/>
            <person name="Zhang R."/>
            <person name="Dong Y."/>
        </authorList>
    </citation>
    <scope>NUCLEOTIDE SEQUENCE [LARGE SCALE GENOMIC DNA]</scope>
    <source>
        <tissue evidence="1">Leaf</tissue>
    </source>
</reference>
<keyword evidence="2" id="KW-1185">Reference proteome</keyword>
<protein>
    <submittedName>
        <fullName evidence="1">Uncharacterized protein</fullName>
    </submittedName>
</protein>
<organism evidence="1 2">
    <name type="scientific">Vigna unguiculata</name>
    <name type="common">Cowpea</name>
    <dbReference type="NCBI Taxonomy" id="3917"/>
    <lineage>
        <taxon>Eukaryota</taxon>
        <taxon>Viridiplantae</taxon>
        <taxon>Streptophyta</taxon>
        <taxon>Embryophyta</taxon>
        <taxon>Tracheophyta</taxon>
        <taxon>Spermatophyta</taxon>
        <taxon>Magnoliopsida</taxon>
        <taxon>eudicotyledons</taxon>
        <taxon>Gunneridae</taxon>
        <taxon>Pentapetalae</taxon>
        <taxon>rosids</taxon>
        <taxon>fabids</taxon>
        <taxon>Fabales</taxon>
        <taxon>Fabaceae</taxon>
        <taxon>Papilionoideae</taxon>
        <taxon>50 kb inversion clade</taxon>
        <taxon>NPAAA clade</taxon>
        <taxon>indigoferoid/millettioid clade</taxon>
        <taxon>Phaseoleae</taxon>
        <taxon>Vigna</taxon>
    </lineage>
</organism>
<proteinExistence type="predicted"/>
<name>A0A4D6NHU9_VIGUN</name>
<evidence type="ECO:0000313" key="2">
    <source>
        <dbReference type="Proteomes" id="UP000501690"/>
    </source>
</evidence>
<dbReference type="AlphaFoldDB" id="A0A4D6NHU9"/>